<proteinExistence type="inferred from homology"/>
<accession>A0A9D9E697</accession>
<feature type="transmembrane region" description="Helical" evidence="6">
    <location>
        <begin position="160"/>
        <end position="181"/>
    </location>
</feature>
<dbReference type="InterPro" id="IPR022493">
    <property type="entry name" value="CHP03716_TM_YkoY"/>
</dbReference>
<comment type="subcellular location">
    <subcellularLocation>
        <location evidence="1">Membrane</location>
        <topology evidence="1">Multi-pass membrane protein</topology>
    </subcellularLocation>
</comment>
<evidence type="ECO:0000256" key="6">
    <source>
        <dbReference type="SAM" id="Phobius"/>
    </source>
</evidence>
<reference evidence="7" key="2">
    <citation type="journal article" date="2021" name="PeerJ">
        <title>Extensive microbial diversity within the chicken gut microbiome revealed by metagenomics and culture.</title>
        <authorList>
            <person name="Gilroy R."/>
            <person name="Ravi A."/>
            <person name="Getino M."/>
            <person name="Pursley I."/>
            <person name="Horton D.L."/>
            <person name="Alikhan N.F."/>
            <person name="Baker D."/>
            <person name="Gharbi K."/>
            <person name="Hall N."/>
            <person name="Watson M."/>
            <person name="Adriaenssens E.M."/>
            <person name="Foster-Nyarko E."/>
            <person name="Jarju S."/>
            <person name="Secka A."/>
            <person name="Antonio M."/>
            <person name="Oren A."/>
            <person name="Chaudhuri R.R."/>
            <person name="La Ragione R."/>
            <person name="Hildebrand F."/>
            <person name="Pallen M.J."/>
        </authorList>
    </citation>
    <scope>NUCLEOTIDE SEQUENCE</scope>
    <source>
        <strain evidence="7">C6-149</strain>
    </source>
</reference>
<evidence type="ECO:0000313" key="8">
    <source>
        <dbReference type="Proteomes" id="UP000823614"/>
    </source>
</evidence>
<dbReference type="InterPro" id="IPR005496">
    <property type="entry name" value="Integral_membrane_TerC"/>
</dbReference>
<keyword evidence="5 6" id="KW-0472">Membrane</keyword>
<evidence type="ECO:0000256" key="2">
    <source>
        <dbReference type="ARBA" id="ARBA00007511"/>
    </source>
</evidence>
<evidence type="ECO:0000256" key="5">
    <source>
        <dbReference type="ARBA" id="ARBA00023136"/>
    </source>
</evidence>
<feature type="transmembrane region" description="Helical" evidence="6">
    <location>
        <begin position="193"/>
        <end position="212"/>
    </location>
</feature>
<reference evidence="7" key="1">
    <citation type="submission" date="2020-10" db="EMBL/GenBank/DDBJ databases">
        <authorList>
            <person name="Gilroy R."/>
        </authorList>
    </citation>
    <scope>NUCLEOTIDE SEQUENCE</scope>
    <source>
        <strain evidence="7">C6-149</strain>
    </source>
</reference>
<protein>
    <submittedName>
        <fullName evidence="7">DUF475 domain-containing protein</fullName>
    </submittedName>
</protein>
<comment type="caution">
    <text evidence="7">The sequence shown here is derived from an EMBL/GenBank/DDBJ whole genome shotgun (WGS) entry which is preliminary data.</text>
</comment>
<sequence>MSLIEDLYGPFFDLNNWVNVVSSTKDWLVILSLAIIECLLSVDNAIVLATQTKKLSTKKEQEKSLFYGLGGAYIFRFLLIGLGVYLIHFWEIKVIGSVYLLYLALKHFYRKKFNYGNKSFIHFSFKLPLFWSVIISIELMDLVFSVDSVLSSLAISRNPVIVLIGGLIGILAMRGVANLFIRLINKIPELETMAYFLIVIIAIKLLIEIPIIDIHVSPVFFGMLVLFIVLFTIIVHYVKNFLRKNN</sequence>
<keyword evidence="4 6" id="KW-1133">Transmembrane helix</keyword>
<evidence type="ECO:0000256" key="1">
    <source>
        <dbReference type="ARBA" id="ARBA00004141"/>
    </source>
</evidence>
<feature type="transmembrane region" description="Helical" evidence="6">
    <location>
        <begin position="129"/>
        <end position="154"/>
    </location>
</feature>
<evidence type="ECO:0000256" key="4">
    <source>
        <dbReference type="ARBA" id="ARBA00022989"/>
    </source>
</evidence>
<dbReference type="PANTHER" id="PTHR30238">
    <property type="entry name" value="MEMBRANE BOUND PREDICTED REDOX MODULATOR"/>
    <property type="match status" value="1"/>
</dbReference>
<organism evidence="7 8">
    <name type="scientific">Candidatus Gallilactobacillus intestinavium</name>
    <dbReference type="NCBI Taxonomy" id="2840838"/>
    <lineage>
        <taxon>Bacteria</taxon>
        <taxon>Bacillati</taxon>
        <taxon>Bacillota</taxon>
        <taxon>Bacilli</taxon>
        <taxon>Lactobacillales</taxon>
        <taxon>Lactobacillaceae</taxon>
        <taxon>Lactobacillaceae incertae sedis</taxon>
        <taxon>Candidatus Gallilactobacillus</taxon>
    </lineage>
</organism>
<dbReference type="AlphaFoldDB" id="A0A9D9E697"/>
<evidence type="ECO:0000256" key="3">
    <source>
        <dbReference type="ARBA" id="ARBA00022692"/>
    </source>
</evidence>
<evidence type="ECO:0000313" key="7">
    <source>
        <dbReference type="EMBL" id="MBO8442114.1"/>
    </source>
</evidence>
<keyword evidence="3 6" id="KW-0812">Transmembrane</keyword>
<gene>
    <name evidence="7" type="ORF">IAA89_06795</name>
</gene>
<name>A0A9D9E697_9LACO</name>
<dbReference type="GO" id="GO:0016020">
    <property type="term" value="C:membrane"/>
    <property type="evidence" value="ECO:0007669"/>
    <property type="project" value="UniProtKB-SubCell"/>
</dbReference>
<dbReference type="Proteomes" id="UP000823614">
    <property type="component" value="Unassembled WGS sequence"/>
</dbReference>
<feature type="transmembrane region" description="Helical" evidence="6">
    <location>
        <begin position="218"/>
        <end position="238"/>
    </location>
</feature>
<feature type="transmembrane region" description="Helical" evidence="6">
    <location>
        <begin position="92"/>
        <end position="109"/>
    </location>
</feature>
<dbReference type="EMBL" id="JADIMP010000106">
    <property type="protein sequence ID" value="MBO8442114.1"/>
    <property type="molecule type" value="Genomic_DNA"/>
</dbReference>
<feature type="transmembrane region" description="Helical" evidence="6">
    <location>
        <begin position="27"/>
        <end position="49"/>
    </location>
</feature>
<dbReference type="Pfam" id="PF03741">
    <property type="entry name" value="TerC"/>
    <property type="match status" value="1"/>
</dbReference>
<dbReference type="NCBIfam" id="TIGR03716">
    <property type="entry name" value="R_switched_YkoY"/>
    <property type="match status" value="1"/>
</dbReference>
<feature type="transmembrane region" description="Helical" evidence="6">
    <location>
        <begin position="65"/>
        <end position="86"/>
    </location>
</feature>
<dbReference type="PANTHER" id="PTHR30238:SF6">
    <property type="entry name" value="TERC-LIKE PROTEIN"/>
    <property type="match status" value="1"/>
</dbReference>
<comment type="similarity">
    <text evidence="2">Belongs to the TerC family.</text>
</comment>